<evidence type="ECO:0000313" key="3">
    <source>
        <dbReference type="Proteomes" id="UP000078543"/>
    </source>
</evidence>
<keyword evidence="1" id="KW-0472">Membrane</keyword>
<dbReference type="Proteomes" id="UP000078543">
    <property type="component" value="Unassembled WGS sequence"/>
</dbReference>
<keyword evidence="3" id="KW-1185">Reference proteome</keyword>
<reference evidence="2 3" key="1">
    <citation type="submission" date="2016-04" db="EMBL/GenBank/DDBJ databases">
        <title>Draft genome sequence of freshwater magnetotactic bacteria Magnetospirillum marisnigri SP-1 and Magnetospirillum moscoviense BB-1.</title>
        <authorList>
            <person name="Koziaeva V."/>
            <person name="Dziuba M.V."/>
            <person name="Ivanov T.M."/>
            <person name="Kuznetsov B."/>
            <person name="Grouzdev D.S."/>
        </authorList>
    </citation>
    <scope>NUCLEOTIDE SEQUENCE [LARGE SCALE GENOMIC DNA]</scope>
    <source>
        <strain evidence="2 3">BB-1</strain>
    </source>
</reference>
<keyword evidence="1" id="KW-0812">Transmembrane</keyword>
<gene>
    <name evidence="2" type="ORF">A6A05_06140</name>
</gene>
<dbReference type="AlphaFoldDB" id="A0A178MYZ6"/>
<dbReference type="EMBL" id="LWQU01000032">
    <property type="protein sequence ID" value="OAN64461.1"/>
    <property type="molecule type" value="Genomic_DNA"/>
</dbReference>
<feature type="transmembrane region" description="Helical" evidence="1">
    <location>
        <begin position="216"/>
        <end position="235"/>
    </location>
</feature>
<comment type="caution">
    <text evidence="2">The sequence shown here is derived from an EMBL/GenBank/DDBJ whole genome shotgun (WGS) entry which is preliminary data.</text>
</comment>
<dbReference type="RefSeq" id="WP_068496885.1">
    <property type="nucleotide sequence ID" value="NZ_LWQU01000032.1"/>
</dbReference>
<dbReference type="STRING" id="1437059.A6A05_06140"/>
<proteinExistence type="predicted"/>
<feature type="transmembrane region" description="Helical" evidence="1">
    <location>
        <begin position="190"/>
        <end position="209"/>
    </location>
</feature>
<evidence type="ECO:0008006" key="4">
    <source>
        <dbReference type="Google" id="ProtNLM"/>
    </source>
</evidence>
<evidence type="ECO:0000256" key="1">
    <source>
        <dbReference type="SAM" id="Phobius"/>
    </source>
</evidence>
<protein>
    <recommendedName>
        <fullName evidence="4">DUF4239 domain-containing protein</fullName>
    </recommendedName>
</protein>
<feature type="transmembrane region" description="Helical" evidence="1">
    <location>
        <begin position="12"/>
        <end position="33"/>
    </location>
</feature>
<evidence type="ECO:0000313" key="2">
    <source>
        <dbReference type="EMBL" id="OAN64461.1"/>
    </source>
</evidence>
<organism evidence="2 3">
    <name type="scientific">Magnetospirillum moscoviense</name>
    <dbReference type="NCBI Taxonomy" id="1437059"/>
    <lineage>
        <taxon>Bacteria</taxon>
        <taxon>Pseudomonadati</taxon>
        <taxon>Pseudomonadota</taxon>
        <taxon>Alphaproteobacteria</taxon>
        <taxon>Rhodospirillales</taxon>
        <taxon>Rhodospirillaceae</taxon>
        <taxon>Magnetospirillum</taxon>
    </lineage>
</organism>
<feature type="transmembrane region" description="Helical" evidence="1">
    <location>
        <begin position="45"/>
        <end position="68"/>
    </location>
</feature>
<dbReference type="Pfam" id="PF14023">
    <property type="entry name" value="Bestrophin-like"/>
    <property type="match status" value="1"/>
</dbReference>
<name>A0A178MYZ6_9PROT</name>
<accession>A0A178MYZ6</accession>
<keyword evidence="1" id="KW-1133">Transmembrane helix</keyword>
<sequence length="256" mass="27320">MMLELLRTHDHYVLAAVALFGTLAAAAAFLWLAHRSRLAPWIASFRGLSPPFVNVVGVLFALTLAFLANDTWNAHDRAVTAVYHEAGALRTIRALAVELPEASRGGLDRAIDRYVAIVVAEEWPLLAKRRASAAAIDALAVLQAELSRPVIAQALAPAAHAQMLQQAMEARDARETRIALSQTHVNPLKWLGMAFLGLLTLISIAMVYVDQPKAELLAIALFAAAAAPTAAIVLIQGNPFQPPGAASPAPLQALLK</sequence>
<dbReference type="InterPro" id="IPR025333">
    <property type="entry name" value="DUF4239"/>
</dbReference>